<feature type="repeat" description="ANK" evidence="3">
    <location>
        <begin position="129"/>
        <end position="161"/>
    </location>
</feature>
<protein>
    <submittedName>
        <fullName evidence="5">Ankyrin repeat domain-containing protein 39</fullName>
    </submittedName>
</protein>
<dbReference type="PROSITE" id="PS50297">
    <property type="entry name" value="ANK_REP_REGION"/>
    <property type="match status" value="2"/>
</dbReference>
<organism evidence="5">
    <name type="scientific">Triatoma infestans</name>
    <name type="common">Assassin bug</name>
    <dbReference type="NCBI Taxonomy" id="30076"/>
    <lineage>
        <taxon>Eukaryota</taxon>
        <taxon>Metazoa</taxon>
        <taxon>Ecdysozoa</taxon>
        <taxon>Arthropoda</taxon>
        <taxon>Hexapoda</taxon>
        <taxon>Insecta</taxon>
        <taxon>Pterygota</taxon>
        <taxon>Neoptera</taxon>
        <taxon>Paraneoptera</taxon>
        <taxon>Hemiptera</taxon>
        <taxon>Heteroptera</taxon>
        <taxon>Panheteroptera</taxon>
        <taxon>Cimicomorpha</taxon>
        <taxon>Reduviidae</taxon>
        <taxon>Triatominae</taxon>
        <taxon>Triatoma</taxon>
    </lineage>
</organism>
<feature type="repeat" description="ANK" evidence="3">
    <location>
        <begin position="95"/>
        <end position="127"/>
    </location>
</feature>
<dbReference type="Pfam" id="PF12796">
    <property type="entry name" value="Ank_2"/>
    <property type="match status" value="1"/>
</dbReference>
<reference evidence="5" key="2">
    <citation type="journal article" date="2017" name="J. Med. Entomol.">
        <title>Transcriptome Analysis of the Triatoma infestans (Hemiptera: Reduviidae) Integument.</title>
        <authorList>
            <person name="Calderon-Fernandez G.M."/>
            <person name="Moriconi D.E."/>
            <person name="Dulbecco A.B."/>
            <person name="Juarez M.P."/>
        </authorList>
    </citation>
    <scope>NUCLEOTIDE SEQUENCE</scope>
    <source>
        <strain evidence="5">Int1</strain>
        <tissue evidence="5">Integument</tissue>
    </source>
</reference>
<reference evidence="5" key="1">
    <citation type="submission" date="2016-04" db="EMBL/GenBank/DDBJ databases">
        <authorList>
            <person name="Calderon-Fernandez G.M.Sr."/>
        </authorList>
    </citation>
    <scope>NUCLEOTIDE SEQUENCE</scope>
    <source>
        <strain evidence="5">Int1</strain>
        <tissue evidence="5">Integument</tissue>
    </source>
</reference>
<evidence type="ECO:0000256" key="3">
    <source>
        <dbReference type="PROSITE-ProRule" id="PRU00023"/>
    </source>
</evidence>
<keyword evidence="1" id="KW-0677">Repeat</keyword>
<dbReference type="EMBL" id="GEMB01000418">
    <property type="protein sequence ID" value="JAS02704.1"/>
    <property type="molecule type" value="Transcribed_RNA"/>
</dbReference>
<dbReference type="PANTHER" id="PTHR24171:SF9">
    <property type="entry name" value="ANKYRIN REPEAT DOMAIN-CONTAINING PROTEIN 39"/>
    <property type="match status" value="1"/>
</dbReference>
<dbReference type="PROSITE" id="PS50088">
    <property type="entry name" value="ANK_REPEAT"/>
    <property type="match status" value="2"/>
</dbReference>
<sequence length="296" mass="32025">MKAQRIIQWFLGDRMEGKYAGNLYHVYQVNPERSYVNDMSSIMSSVGVPPVPSVHQTLDEMDFERGLWYPALTGDLPRVTNLLKKGSDPNAEDKNGYTPLHYAARSGFTTICTRLLEAGAAINKATRAGGSTPLHRAALAGNDDTIVVLIKYGANLLAKDADGRIALHRAVEGNHPTAVALLLEALPESSVIKDRAGKTPRHYVHPNNKIIGELFDIVERSPLPITKGVPNPPKVPIRARAEGRPAKEVTTVNKVKTPSTTPKAAATVTTNKQTGEKSPKSGGTQNVKDDKTPKPS</sequence>
<dbReference type="PANTHER" id="PTHR24171">
    <property type="entry name" value="ANKYRIN REPEAT DOMAIN-CONTAINING PROTEIN 39-RELATED"/>
    <property type="match status" value="1"/>
</dbReference>
<dbReference type="InterPro" id="IPR002110">
    <property type="entry name" value="Ankyrin_rpt"/>
</dbReference>
<dbReference type="AlphaFoldDB" id="A0A161M838"/>
<dbReference type="SMART" id="SM00248">
    <property type="entry name" value="ANK"/>
    <property type="match status" value="3"/>
</dbReference>
<evidence type="ECO:0000256" key="4">
    <source>
        <dbReference type="SAM" id="MobiDB-lite"/>
    </source>
</evidence>
<proteinExistence type="predicted"/>
<feature type="compositionally biased region" description="Basic and acidic residues" evidence="4">
    <location>
        <begin position="287"/>
        <end position="296"/>
    </location>
</feature>
<keyword evidence="2 3" id="KW-0040">ANK repeat</keyword>
<dbReference type="PRINTS" id="PR01415">
    <property type="entry name" value="ANKYRIN"/>
</dbReference>
<evidence type="ECO:0000256" key="1">
    <source>
        <dbReference type="ARBA" id="ARBA00022737"/>
    </source>
</evidence>
<accession>A0A161M838</accession>
<evidence type="ECO:0000313" key="5">
    <source>
        <dbReference type="EMBL" id="JAS02704.1"/>
    </source>
</evidence>
<name>A0A161M838_TRIIF</name>
<dbReference type="InterPro" id="IPR036770">
    <property type="entry name" value="Ankyrin_rpt-contain_sf"/>
</dbReference>
<dbReference type="SUPFAM" id="SSF48403">
    <property type="entry name" value="Ankyrin repeat"/>
    <property type="match status" value="1"/>
</dbReference>
<evidence type="ECO:0000256" key="2">
    <source>
        <dbReference type="ARBA" id="ARBA00023043"/>
    </source>
</evidence>
<feature type="region of interest" description="Disordered" evidence="4">
    <location>
        <begin position="225"/>
        <end position="296"/>
    </location>
</feature>
<feature type="compositionally biased region" description="Low complexity" evidence="4">
    <location>
        <begin position="254"/>
        <end position="270"/>
    </location>
</feature>
<dbReference type="Gene3D" id="1.25.40.20">
    <property type="entry name" value="Ankyrin repeat-containing domain"/>
    <property type="match status" value="1"/>
</dbReference>